<keyword evidence="6" id="KW-1185">Reference proteome</keyword>
<dbReference type="GO" id="GO:0005524">
    <property type="term" value="F:ATP binding"/>
    <property type="evidence" value="ECO:0007669"/>
    <property type="project" value="UniProtKB-KW"/>
</dbReference>
<evidence type="ECO:0000256" key="1">
    <source>
        <dbReference type="ARBA" id="ARBA00022741"/>
    </source>
</evidence>
<name>A0A8W8MAP3_MAGGI</name>
<evidence type="ECO:0000259" key="4">
    <source>
        <dbReference type="PROSITE" id="PS50011"/>
    </source>
</evidence>
<feature type="domain" description="Protein kinase" evidence="4">
    <location>
        <begin position="1"/>
        <end position="254"/>
    </location>
</feature>
<keyword evidence="1" id="KW-0547">Nucleotide-binding</keyword>
<dbReference type="InterPro" id="IPR050198">
    <property type="entry name" value="Non-receptor_tyrosine_kinases"/>
</dbReference>
<sequence>MHDNTSAANLSAIKTKYIKENLENELEVLKEIESKHFQSNVTRLLAFSQSLPKFYIKERLPGDNLQRRLLEAREKGKIIPIVDLIRIIIQAVKAVIYVHSQGCLLRDITTASYGCTVSDDGYFLKLKNFEMAARPSDLSDGGIISGIIDLDFSGVPVRWAAPESLLGGHYSIHSDVWSFNILADEILNYAAWPYSDISNADINDMVTHIVFTHLKPQGFNRPRRVQGLILEGLATIPEQRLKLEALRERLLEILENIDGGNSYSLYDTYSRVEGSRTKIYDIPPLTERQKQANSVFERGIPDSIQKYRKFEDPILAFALEVAEHNRRLKALMEISSDENCKIESVDSINQIKVTERVTEDFLKFTYSKLNKIDSSKMCVEPWPPKESRASTNGPKLHYRFPRSTHLLDVTLHKDRGETIHPYIELLYELANHVDSFHSAGWIFRCLRAKNIWILHTKKRNQSIVIPKFGKYRMIVSSEFDPHLEQMKVDNREKMEGVQWLPIETIKAGLYSKESDVYAFGMVTWEVMTAFGQEGVVYDQDEERELSCIPFNYQHSENILQHLIEGYIPEKPVKCPDWFYREITRPCLLHQKIDRPSMKTILQVFQTRTGTILPMQIISIPSATAARKDCDMYEDISSDDDSECWGEFDFFSSQEEIHNQPPPLPPRMYHIEKKPDKPDCSVPSVPLRSGDTTNSQESVQNRKDSYLSVVFSEPKQKSKFNANV</sequence>
<dbReference type="InterPro" id="IPR000719">
    <property type="entry name" value="Prot_kinase_dom"/>
</dbReference>
<dbReference type="SUPFAM" id="SSF56112">
    <property type="entry name" value="Protein kinase-like (PK-like)"/>
    <property type="match status" value="2"/>
</dbReference>
<accession>A0A8W8MAP3</accession>
<dbReference type="Pfam" id="PF07714">
    <property type="entry name" value="PK_Tyr_Ser-Thr"/>
    <property type="match status" value="2"/>
</dbReference>
<feature type="compositionally biased region" description="Basic and acidic residues" evidence="3">
    <location>
        <begin position="668"/>
        <end position="678"/>
    </location>
</feature>
<dbReference type="Proteomes" id="UP000005408">
    <property type="component" value="Unassembled WGS sequence"/>
</dbReference>
<dbReference type="InterPro" id="IPR001245">
    <property type="entry name" value="Ser-Thr/Tyr_kinase_cat_dom"/>
</dbReference>
<dbReference type="PROSITE" id="PS50011">
    <property type="entry name" value="PROTEIN_KINASE_DOM"/>
    <property type="match status" value="2"/>
</dbReference>
<dbReference type="PANTHER" id="PTHR24418">
    <property type="entry name" value="TYROSINE-PROTEIN KINASE"/>
    <property type="match status" value="1"/>
</dbReference>
<dbReference type="InterPro" id="IPR011009">
    <property type="entry name" value="Kinase-like_dom_sf"/>
</dbReference>
<evidence type="ECO:0000256" key="2">
    <source>
        <dbReference type="ARBA" id="ARBA00022840"/>
    </source>
</evidence>
<evidence type="ECO:0000256" key="3">
    <source>
        <dbReference type="SAM" id="MobiDB-lite"/>
    </source>
</evidence>
<feature type="region of interest" description="Disordered" evidence="3">
    <location>
        <begin position="655"/>
        <end position="702"/>
    </location>
</feature>
<reference evidence="5" key="1">
    <citation type="submission" date="2022-08" db="UniProtKB">
        <authorList>
            <consortium name="EnsemblMetazoa"/>
        </authorList>
    </citation>
    <scope>IDENTIFICATION</scope>
    <source>
        <strain evidence="5">05x7-T-G4-1.051#20</strain>
    </source>
</reference>
<evidence type="ECO:0000313" key="5">
    <source>
        <dbReference type="EnsemblMetazoa" id="G3259.1:cds"/>
    </source>
</evidence>
<organism evidence="5 6">
    <name type="scientific">Magallana gigas</name>
    <name type="common">Pacific oyster</name>
    <name type="synonym">Crassostrea gigas</name>
    <dbReference type="NCBI Taxonomy" id="29159"/>
    <lineage>
        <taxon>Eukaryota</taxon>
        <taxon>Metazoa</taxon>
        <taxon>Spiralia</taxon>
        <taxon>Lophotrochozoa</taxon>
        <taxon>Mollusca</taxon>
        <taxon>Bivalvia</taxon>
        <taxon>Autobranchia</taxon>
        <taxon>Pteriomorphia</taxon>
        <taxon>Ostreida</taxon>
        <taxon>Ostreoidea</taxon>
        <taxon>Ostreidae</taxon>
        <taxon>Magallana</taxon>
    </lineage>
</organism>
<dbReference type="Gene3D" id="1.10.510.10">
    <property type="entry name" value="Transferase(Phosphotransferase) domain 1"/>
    <property type="match status" value="2"/>
</dbReference>
<dbReference type="AlphaFoldDB" id="A0A8W8MAP3"/>
<dbReference type="GO" id="GO:0004672">
    <property type="term" value="F:protein kinase activity"/>
    <property type="evidence" value="ECO:0007669"/>
    <property type="project" value="InterPro"/>
</dbReference>
<proteinExistence type="predicted"/>
<evidence type="ECO:0000313" key="6">
    <source>
        <dbReference type="Proteomes" id="UP000005408"/>
    </source>
</evidence>
<feature type="compositionally biased region" description="Polar residues" evidence="3">
    <location>
        <begin position="689"/>
        <end position="698"/>
    </location>
</feature>
<protein>
    <recommendedName>
        <fullName evidence="4">Protein kinase domain-containing protein</fullName>
    </recommendedName>
</protein>
<feature type="domain" description="Protein kinase" evidence="4">
    <location>
        <begin position="251"/>
        <end position="608"/>
    </location>
</feature>
<keyword evidence="2" id="KW-0067">ATP-binding</keyword>
<dbReference type="EnsemblMetazoa" id="G3259.1">
    <property type="protein sequence ID" value="G3259.1:cds"/>
    <property type="gene ID" value="G3259"/>
</dbReference>